<dbReference type="EMBL" id="LT960614">
    <property type="protein sequence ID" value="SON55509.1"/>
    <property type="molecule type" value="Genomic_DNA"/>
</dbReference>
<reference evidence="2" key="1">
    <citation type="submission" date="2017-09" db="EMBL/GenBank/DDBJ databases">
        <title>Genome sequence of Nannocystis excedens DSM 71.</title>
        <authorList>
            <person name="Blom J."/>
        </authorList>
    </citation>
    <scope>NUCLEOTIDE SEQUENCE [LARGE SCALE GENOMIC DNA]</scope>
    <source>
        <strain evidence="2">type strain: E19</strain>
    </source>
</reference>
<dbReference type="RefSeq" id="WP_099556012.1">
    <property type="nucleotide sequence ID" value="NZ_LT960614.1"/>
</dbReference>
<name>A0A2C9D5S2_9HYPH</name>
<evidence type="ECO:0000313" key="1">
    <source>
        <dbReference type="EMBL" id="SON55509.1"/>
    </source>
</evidence>
<gene>
    <name evidence="1" type="ORF">HDIA_1968</name>
</gene>
<accession>A0A2C9D5S2</accession>
<dbReference type="Proteomes" id="UP000223606">
    <property type="component" value="Chromosome 1"/>
</dbReference>
<dbReference type="OrthoDB" id="8448400at2"/>
<evidence type="ECO:0000313" key="2">
    <source>
        <dbReference type="Proteomes" id="UP000223606"/>
    </source>
</evidence>
<proteinExistence type="predicted"/>
<organism evidence="1 2">
    <name type="scientific">Hartmannibacter diazotrophicus</name>
    <dbReference type="NCBI Taxonomy" id="1482074"/>
    <lineage>
        <taxon>Bacteria</taxon>
        <taxon>Pseudomonadati</taxon>
        <taxon>Pseudomonadota</taxon>
        <taxon>Alphaproteobacteria</taxon>
        <taxon>Hyphomicrobiales</taxon>
        <taxon>Pleomorphomonadaceae</taxon>
        <taxon>Hartmannibacter</taxon>
    </lineage>
</organism>
<keyword evidence="2" id="KW-1185">Reference proteome</keyword>
<dbReference type="AlphaFoldDB" id="A0A2C9D5S2"/>
<protein>
    <submittedName>
        <fullName evidence="1">Uncharacterized protein</fullName>
    </submittedName>
</protein>
<sequence length="159" mass="16107">MTPVKPRAAGSAHAAIAALLAQCGGVERAADVVGRRPSTVYGWSDPDAPGAASFHQIALLSELGPSTACAEYLAMRAGGLFLPLPAPDAAEEVADLSAEAAEEFGKAMADLVRAVSPRGEAGAAISPKEAAQILADLDPLMRTLGHIRARALAAAEAGR</sequence>
<dbReference type="KEGG" id="hdi:HDIA_1968"/>